<evidence type="ECO:0000256" key="13">
    <source>
        <dbReference type="ARBA" id="ARBA00023268"/>
    </source>
</evidence>
<protein>
    <recommendedName>
        <fullName evidence="16 18">Prepilin leader peptidase/N-methyltransferase</fullName>
        <ecNumber evidence="18">2.1.1.-</ecNumber>
        <ecNumber evidence="15 18">3.4.23.43</ecNumber>
    </recommendedName>
</protein>
<dbReference type="GO" id="GO:0006465">
    <property type="term" value="P:signal peptide processing"/>
    <property type="evidence" value="ECO:0007669"/>
    <property type="project" value="TreeGrafter"/>
</dbReference>
<evidence type="ECO:0000256" key="10">
    <source>
        <dbReference type="ARBA" id="ARBA00022801"/>
    </source>
</evidence>
<feature type="transmembrane region" description="Helical" evidence="19">
    <location>
        <begin position="269"/>
        <end position="291"/>
    </location>
</feature>
<dbReference type="PRINTS" id="PR00864">
    <property type="entry name" value="PREPILNPTASE"/>
</dbReference>
<reference evidence="22 23" key="1">
    <citation type="journal article" date="2017" name="Elife">
        <title>Extensive horizontal gene transfer in cheese-associated bacteria.</title>
        <authorList>
            <person name="Bonham K.S."/>
            <person name="Wolfe B.E."/>
            <person name="Dutton R.J."/>
        </authorList>
    </citation>
    <scope>NUCLEOTIDE SEQUENCE [LARGE SCALE GENOMIC DNA]</scope>
    <source>
        <strain evidence="22 23">JB196</strain>
    </source>
</reference>
<evidence type="ECO:0000256" key="12">
    <source>
        <dbReference type="ARBA" id="ARBA00023136"/>
    </source>
</evidence>
<evidence type="ECO:0000256" key="1">
    <source>
        <dbReference type="ARBA" id="ARBA00004429"/>
    </source>
</evidence>
<dbReference type="AlphaFoldDB" id="A0A368LL35"/>
<evidence type="ECO:0000256" key="6">
    <source>
        <dbReference type="ARBA" id="ARBA00022670"/>
    </source>
</evidence>
<evidence type="ECO:0000256" key="16">
    <source>
        <dbReference type="ARBA" id="ARBA00071870"/>
    </source>
</evidence>
<comment type="catalytic activity">
    <reaction evidence="14 18">
        <text>Typically cleaves a -Gly-|-Phe- bond to release an N-terminal, basic peptide of 5-8 residues from type IV prepilin, and then N-methylates the new N-terminal amino group, the methyl donor being S-adenosyl-L-methionine.</text>
        <dbReference type="EC" id="3.4.23.43"/>
    </reaction>
</comment>
<evidence type="ECO:0000256" key="5">
    <source>
        <dbReference type="ARBA" id="ARBA00022603"/>
    </source>
</evidence>
<evidence type="ECO:0000313" key="23">
    <source>
        <dbReference type="Proteomes" id="UP000252479"/>
    </source>
</evidence>
<keyword evidence="9 18" id="KW-0812">Transmembrane</keyword>
<dbReference type="InterPro" id="IPR010627">
    <property type="entry name" value="Prepilin_pept_A24_N"/>
</dbReference>
<dbReference type="Pfam" id="PF01478">
    <property type="entry name" value="Peptidase_A24"/>
    <property type="match status" value="1"/>
</dbReference>
<keyword evidence="5 18" id="KW-0489">Methyltransferase</keyword>
<sequence length="297" mass="33689">MIIFDYYPSLFPILAGIFGLLIGSFLNVVIHRLPIMMEREWKKDCIECFPQLQRDPDVKKELENLNKPFNLNTPRSRCPKCNTQIRAIDNIPVMSWLLLKGKCHKCDNPISARYPAIELLTALLCVVIGLFFPADWYGFALLFFTFTLVSATFIDLDTMLLPDQLTLPLMWGGLVLSLFQISPVSLYDAVIGAIAGYLFLWTIFWAFKLLTGKEGMGYGDFKLLAALGAWLGWQQLPLIILLSSVVGLVFGLIQLRLQNKGIEKAFPFGPYLAIAGWFCLIWGNDLISWYLNNMLSM</sequence>
<dbReference type="InterPro" id="IPR014032">
    <property type="entry name" value="Peptidase_A24A_bac"/>
</dbReference>
<name>A0A368LL35_9VIBR</name>
<dbReference type="GO" id="GO:0005886">
    <property type="term" value="C:plasma membrane"/>
    <property type="evidence" value="ECO:0007669"/>
    <property type="project" value="UniProtKB-SubCell"/>
</dbReference>
<feature type="transmembrane region" description="Helical" evidence="19">
    <location>
        <begin position="239"/>
        <end position="257"/>
    </location>
</feature>
<dbReference type="Pfam" id="PF06750">
    <property type="entry name" value="A24_N_bact"/>
    <property type="match status" value="1"/>
</dbReference>
<dbReference type="GO" id="GO:0004190">
    <property type="term" value="F:aspartic-type endopeptidase activity"/>
    <property type="evidence" value="ECO:0007669"/>
    <property type="project" value="UniProtKB-EC"/>
</dbReference>
<evidence type="ECO:0000256" key="4">
    <source>
        <dbReference type="ARBA" id="ARBA00022519"/>
    </source>
</evidence>
<evidence type="ECO:0000256" key="18">
    <source>
        <dbReference type="RuleBase" id="RU003794"/>
    </source>
</evidence>
<keyword evidence="11 19" id="KW-1133">Transmembrane helix</keyword>
<evidence type="ECO:0000256" key="3">
    <source>
        <dbReference type="ARBA" id="ARBA00022475"/>
    </source>
</evidence>
<gene>
    <name evidence="22" type="ORF">CIK83_02130</name>
</gene>
<comment type="caution">
    <text evidence="22">The sequence shown here is derived from an EMBL/GenBank/DDBJ whole genome shotgun (WGS) entry which is preliminary data.</text>
</comment>
<dbReference type="Gene3D" id="1.20.120.1220">
    <property type="match status" value="1"/>
</dbReference>
<feature type="domain" description="Prepilin peptidase A24 N-terminal" evidence="21">
    <location>
        <begin position="17"/>
        <end position="130"/>
    </location>
</feature>
<dbReference type="EC" id="2.1.1.-" evidence="18"/>
<dbReference type="GeneID" id="303187695"/>
<dbReference type="PANTHER" id="PTHR30487:SF0">
    <property type="entry name" value="PREPILIN LEADER PEPTIDASE_N-METHYLTRANSFERASE-RELATED"/>
    <property type="match status" value="1"/>
</dbReference>
<comment type="function">
    <text evidence="18">Plays an essential role in type IV pili and type II pseudopili formation by proteolytically removing the leader sequence from substrate proteins and subsequently monomethylating the alpha-amino group of the newly exposed N-terminal phenylalanine.</text>
</comment>
<evidence type="ECO:0000256" key="8">
    <source>
        <dbReference type="ARBA" id="ARBA00022691"/>
    </source>
</evidence>
<feature type="transmembrane region" description="Helical" evidence="19">
    <location>
        <begin position="189"/>
        <end position="210"/>
    </location>
</feature>
<evidence type="ECO:0000256" key="19">
    <source>
        <dbReference type="SAM" id="Phobius"/>
    </source>
</evidence>
<dbReference type="EMBL" id="QPGL01000001">
    <property type="protein sequence ID" value="RCS72505.1"/>
    <property type="molecule type" value="Genomic_DNA"/>
</dbReference>
<dbReference type="GO" id="GO:0008168">
    <property type="term" value="F:methyltransferase activity"/>
    <property type="evidence" value="ECO:0007669"/>
    <property type="project" value="UniProtKB-KW"/>
</dbReference>
<keyword evidence="3" id="KW-1003">Cell membrane</keyword>
<dbReference type="RefSeq" id="WP_086961931.1">
    <property type="nucleotide sequence ID" value="NZ_AP018680.1"/>
</dbReference>
<dbReference type="EC" id="3.4.23.43" evidence="15 18"/>
<dbReference type="GO" id="GO:0032259">
    <property type="term" value="P:methylation"/>
    <property type="evidence" value="ECO:0007669"/>
    <property type="project" value="UniProtKB-KW"/>
</dbReference>
<comment type="subcellular location">
    <subcellularLocation>
        <location evidence="1">Cell inner membrane</location>
        <topology evidence="1">Multi-pass membrane protein</topology>
    </subcellularLocation>
    <subcellularLocation>
        <location evidence="18">Cell membrane</location>
        <topology evidence="18">Multi-pass membrane protein</topology>
    </subcellularLocation>
</comment>
<feature type="transmembrane region" description="Helical" evidence="19">
    <location>
        <begin position="6"/>
        <end position="30"/>
    </location>
</feature>
<dbReference type="OrthoDB" id="9789291at2"/>
<dbReference type="Proteomes" id="UP000252479">
    <property type="component" value="Unassembled WGS sequence"/>
</dbReference>
<evidence type="ECO:0000256" key="7">
    <source>
        <dbReference type="ARBA" id="ARBA00022679"/>
    </source>
</evidence>
<evidence type="ECO:0000256" key="17">
    <source>
        <dbReference type="RuleBase" id="RU003793"/>
    </source>
</evidence>
<dbReference type="PANTHER" id="PTHR30487">
    <property type="entry name" value="TYPE 4 PREPILIN-LIKE PROTEINS LEADER PEPTIDE-PROCESSING ENZYME"/>
    <property type="match status" value="1"/>
</dbReference>
<comment type="similarity">
    <text evidence="2 17">Belongs to the peptidase A24 family.</text>
</comment>
<evidence type="ECO:0000313" key="22">
    <source>
        <dbReference type="EMBL" id="RCS72505.1"/>
    </source>
</evidence>
<dbReference type="InterPro" id="IPR000045">
    <property type="entry name" value="Prepilin_IV_endopep_pep"/>
</dbReference>
<evidence type="ECO:0000256" key="11">
    <source>
        <dbReference type="ARBA" id="ARBA00022989"/>
    </source>
</evidence>
<evidence type="ECO:0000256" key="14">
    <source>
        <dbReference type="ARBA" id="ARBA00050401"/>
    </source>
</evidence>
<keyword evidence="13 18" id="KW-0511">Multifunctional enzyme</keyword>
<dbReference type="FunFam" id="1.20.120.1220:FF:000001">
    <property type="entry name" value="Type 4 prepilin-like proteins leader peptide-processing enzyme"/>
    <property type="match status" value="1"/>
</dbReference>
<keyword evidence="12 19" id="KW-0472">Membrane</keyword>
<proteinExistence type="inferred from homology"/>
<dbReference type="InterPro" id="IPR050882">
    <property type="entry name" value="Prepilin_peptidase/N-MTase"/>
</dbReference>
<feature type="domain" description="Prepilin type IV endopeptidase peptidase" evidence="20">
    <location>
        <begin position="142"/>
        <end position="252"/>
    </location>
</feature>
<keyword evidence="8" id="KW-0949">S-adenosyl-L-methionine</keyword>
<keyword evidence="6 18" id="KW-0645">Protease</keyword>
<evidence type="ECO:0000256" key="2">
    <source>
        <dbReference type="ARBA" id="ARBA00005801"/>
    </source>
</evidence>
<keyword evidence="7 18" id="KW-0808">Transferase</keyword>
<keyword evidence="10 18" id="KW-0378">Hydrolase</keyword>
<keyword evidence="4" id="KW-0997">Cell inner membrane</keyword>
<evidence type="ECO:0000259" key="21">
    <source>
        <dbReference type="Pfam" id="PF06750"/>
    </source>
</evidence>
<keyword evidence="23" id="KW-1185">Reference proteome</keyword>
<organism evidence="22 23">
    <name type="scientific">Vibrio casei</name>
    <dbReference type="NCBI Taxonomy" id="673372"/>
    <lineage>
        <taxon>Bacteria</taxon>
        <taxon>Pseudomonadati</taxon>
        <taxon>Pseudomonadota</taxon>
        <taxon>Gammaproteobacteria</taxon>
        <taxon>Vibrionales</taxon>
        <taxon>Vibrionaceae</taxon>
        <taxon>Vibrio</taxon>
    </lineage>
</organism>
<feature type="transmembrane region" description="Helical" evidence="19">
    <location>
        <begin position="165"/>
        <end position="183"/>
    </location>
</feature>
<accession>A0A368LL35</accession>
<evidence type="ECO:0000256" key="9">
    <source>
        <dbReference type="ARBA" id="ARBA00022692"/>
    </source>
</evidence>
<evidence type="ECO:0000256" key="15">
    <source>
        <dbReference type="ARBA" id="ARBA00067082"/>
    </source>
</evidence>
<evidence type="ECO:0000259" key="20">
    <source>
        <dbReference type="Pfam" id="PF01478"/>
    </source>
</evidence>